<evidence type="ECO:0000313" key="1">
    <source>
        <dbReference type="EMBL" id="CAD7461415.1"/>
    </source>
</evidence>
<dbReference type="AlphaFoldDB" id="A0A7R9NZ45"/>
<gene>
    <name evidence="1" type="ORF">TTEB3V08_LOCUS9326</name>
</gene>
<dbReference type="EMBL" id="OE004731">
    <property type="protein sequence ID" value="CAD7461415.1"/>
    <property type="molecule type" value="Genomic_DNA"/>
</dbReference>
<sequence>MIHAVRNASGTRKEELEKKKQIEVDLSQKKYYHASDANLIGMDENFSGGVEILSMFLYYSMMSSKTSIVKYNNPDTNLVSRQCQALNVFSLASPCQAREDDNDRSVRGTIIFQPVQSYFPSIIQTQNLTITENTTCKFQINSVVLEDHVKCWILLPNRKLAFKTSVCQEFSYWLVLTLVTRSQRGKGNYDKDLCKERKRDIMNPLQLLLNTPGFVFTDYSNCAACPAHRNLRELQCLEISKEYGEWKTIEEKPPPVHPTEIRTSISPSSAVGLNTTSALANCATEAGLNARRTLVQHRHALKRTASL</sequence>
<accession>A0A7R9NZ45</accession>
<name>A0A7R9NZ45_9NEOP</name>
<protein>
    <submittedName>
        <fullName evidence="1">Uncharacterized protein</fullName>
    </submittedName>
</protein>
<organism evidence="1">
    <name type="scientific">Timema tahoe</name>
    <dbReference type="NCBI Taxonomy" id="61484"/>
    <lineage>
        <taxon>Eukaryota</taxon>
        <taxon>Metazoa</taxon>
        <taxon>Ecdysozoa</taxon>
        <taxon>Arthropoda</taxon>
        <taxon>Hexapoda</taxon>
        <taxon>Insecta</taxon>
        <taxon>Pterygota</taxon>
        <taxon>Neoptera</taxon>
        <taxon>Polyneoptera</taxon>
        <taxon>Phasmatodea</taxon>
        <taxon>Timematodea</taxon>
        <taxon>Timematoidea</taxon>
        <taxon>Timematidae</taxon>
        <taxon>Timema</taxon>
    </lineage>
</organism>
<proteinExistence type="predicted"/>
<reference evidence="1" key="1">
    <citation type="submission" date="2020-11" db="EMBL/GenBank/DDBJ databases">
        <authorList>
            <person name="Tran Van P."/>
        </authorList>
    </citation>
    <scope>NUCLEOTIDE SEQUENCE</scope>
</reference>